<protein>
    <recommendedName>
        <fullName evidence="11">Ribonuclease H</fullName>
        <shortName evidence="11">RNase H</shortName>
        <ecNumber evidence="11">3.1.26.4</ecNumber>
    </recommendedName>
</protein>
<comment type="caution">
    <text evidence="13">The sequence shown here is derived from an EMBL/GenBank/DDBJ whole genome shotgun (WGS) entry which is preliminary data.</text>
</comment>
<dbReference type="CDD" id="cd09278">
    <property type="entry name" value="RNase_HI_prokaryote_like"/>
    <property type="match status" value="1"/>
</dbReference>
<dbReference type="EMBL" id="AAZF01000008">
    <property type="protein sequence ID" value="EDJ92384.1"/>
    <property type="molecule type" value="Genomic_DNA"/>
</dbReference>
<evidence type="ECO:0000256" key="3">
    <source>
        <dbReference type="ARBA" id="ARBA00005300"/>
    </source>
</evidence>
<dbReference type="FunFam" id="3.30.420.10:FF:000008">
    <property type="entry name" value="Ribonuclease H"/>
    <property type="match status" value="1"/>
</dbReference>
<feature type="binding site" evidence="11">
    <location>
        <position position="154"/>
    </location>
    <ligand>
        <name>Mg(2+)</name>
        <dbReference type="ChEBI" id="CHEBI:18420"/>
        <label>2</label>
    </ligand>
</feature>
<organism evidence="13 14">
    <name type="scientific">Haemophilus influenzae (strain NTHi 3655)</name>
    <dbReference type="NCBI Taxonomy" id="375177"/>
    <lineage>
        <taxon>Bacteria</taxon>
        <taxon>Pseudomonadati</taxon>
        <taxon>Pseudomonadota</taxon>
        <taxon>Gammaproteobacteria</taxon>
        <taxon>Pasteurellales</taxon>
        <taxon>Pasteurellaceae</taxon>
        <taxon>Haemophilus</taxon>
    </lineage>
</organism>
<comment type="similarity">
    <text evidence="3 11">Belongs to the RNase H family.</text>
</comment>
<dbReference type="NCBIfam" id="NF001236">
    <property type="entry name" value="PRK00203.1"/>
    <property type="match status" value="1"/>
</dbReference>
<evidence type="ECO:0000259" key="12">
    <source>
        <dbReference type="PROSITE" id="PS50879"/>
    </source>
</evidence>
<comment type="catalytic activity">
    <reaction evidence="1 11">
        <text>Endonucleolytic cleavage to 5'-phosphomonoester.</text>
        <dbReference type="EC" id="3.1.26.4"/>
    </reaction>
</comment>
<dbReference type="InterPro" id="IPR022892">
    <property type="entry name" value="RNaseHI"/>
</dbReference>
<evidence type="ECO:0000256" key="6">
    <source>
        <dbReference type="ARBA" id="ARBA00022722"/>
    </source>
</evidence>
<evidence type="ECO:0000256" key="8">
    <source>
        <dbReference type="ARBA" id="ARBA00022759"/>
    </source>
</evidence>
<dbReference type="InterPro" id="IPR002156">
    <property type="entry name" value="RNaseH_domain"/>
</dbReference>
<dbReference type="GO" id="GO:0000287">
    <property type="term" value="F:magnesium ion binding"/>
    <property type="evidence" value="ECO:0007669"/>
    <property type="project" value="UniProtKB-UniRule"/>
</dbReference>
<feature type="binding site" evidence="11">
    <location>
        <position position="30"/>
    </location>
    <ligand>
        <name>Mg(2+)</name>
        <dbReference type="ChEBI" id="CHEBI:18420"/>
        <label>1</label>
    </ligand>
</feature>
<feature type="binding site" evidence="11">
    <location>
        <position position="68"/>
    </location>
    <ligand>
        <name>Mg(2+)</name>
        <dbReference type="ChEBI" id="CHEBI:18420"/>
        <label>1</label>
    </ligand>
</feature>
<proteinExistence type="inferred from homology"/>
<comment type="function">
    <text evidence="11">Endonuclease that specifically degrades the RNA of RNA-DNA hybrids.</text>
</comment>
<evidence type="ECO:0000256" key="5">
    <source>
        <dbReference type="ARBA" id="ARBA00022490"/>
    </source>
</evidence>
<dbReference type="EC" id="3.1.26.4" evidence="11"/>
<dbReference type="InterPro" id="IPR012337">
    <property type="entry name" value="RNaseH-like_sf"/>
</dbReference>
<gene>
    <name evidence="11" type="primary">rnhA</name>
    <name evidence="13" type="ORF">CGSHi3655_04771</name>
</gene>
<sequence>MFNLSLSIKIPAIVHNNLFVMQKQIEIFTDGSCLGNPGAGGIGAVLRYKQHEKMLSKGYFKTTNNRMELRAVIEALNTLKEPCLITLYSDSQYMKNGITKWIFNWKKNNWKASSGKPVKNQDLWKALDESIQRHKINWQWVKGHAGHRENEICDELAKKGAENPTLEDMGYFEE</sequence>
<keyword evidence="9 11" id="KW-0378">Hydrolase</keyword>
<evidence type="ECO:0000256" key="2">
    <source>
        <dbReference type="ARBA" id="ARBA00004496"/>
    </source>
</evidence>
<keyword evidence="7 11" id="KW-0479">Metal-binding</keyword>
<keyword evidence="6 11" id="KW-0540">Nuclease</keyword>
<comment type="cofactor">
    <cofactor evidence="11">
        <name>Mg(2+)</name>
        <dbReference type="ChEBI" id="CHEBI:18420"/>
    </cofactor>
    <text evidence="11">Binds 1 Mg(2+) ion per subunit. May bind a second metal ion at a regulatory site, or after substrate binding.</text>
</comment>
<comment type="subunit">
    <text evidence="4 11">Monomer.</text>
</comment>
<dbReference type="SUPFAM" id="SSF53098">
    <property type="entry name" value="Ribonuclease H-like"/>
    <property type="match status" value="1"/>
</dbReference>
<dbReference type="PROSITE" id="PS50879">
    <property type="entry name" value="RNASE_H_1"/>
    <property type="match status" value="1"/>
</dbReference>
<evidence type="ECO:0000256" key="1">
    <source>
        <dbReference type="ARBA" id="ARBA00000077"/>
    </source>
</evidence>
<evidence type="ECO:0000256" key="7">
    <source>
        <dbReference type="ARBA" id="ARBA00022723"/>
    </source>
</evidence>
<keyword evidence="10 11" id="KW-0460">Magnesium</keyword>
<evidence type="ECO:0000256" key="10">
    <source>
        <dbReference type="ARBA" id="ARBA00022842"/>
    </source>
</evidence>
<dbReference type="PANTHER" id="PTHR10642">
    <property type="entry name" value="RIBONUCLEASE H1"/>
    <property type="match status" value="1"/>
</dbReference>
<feature type="binding site" evidence="11">
    <location>
        <position position="30"/>
    </location>
    <ligand>
        <name>Mg(2+)</name>
        <dbReference type="ChEBI" id="CHEBI:18420"/>
        <label>2</label>
    </ligand>
</feature>
<keyword evidence="8 11" id="KW-0255">Endonuclease</keyword>
<dbReference type="AlphaFoldDB" id="A0A0H3PBM6"/>
<name>A0A0H3PBM6_HAEI3</name>
<dbReference type="GO" id="GO:0003676">
    <property type="term" value="F:nucleic acid binding"/>
    <property type="evidence" value="ECO:0007669"/>
    <property type="project" value="InterPro"/>
</dbReference>
<dbReference type="Gene3D" id="3.30.420.10">
    <property type="entry name" value="Ribonuclease H-like superfamily/Ribonuclease H"/>
    <property type="match status" value="1"/>
</dbReference>
<dbReference type="GO" id="GO:0005737">
    <property type="term" value="C:cytoplasm"/>
    <property type="evidence" value="ECO:0007669"/>
    <property type="project" value="UniProtKB-SubCell"/>
</dbReference>
<dbReference type="PANTHER" id="PTHR10642:SF26">
    <property type="entry name" value="RIBONUCLEASE H1"/>
    <property type="match status" value="1"/>
</dbReference>
<evidence type="ECO:0000256" key="11">
    <source>
        <dbReference type="HAMAP-Rule" id="MF_00042"/>
    </source>
</evidence>
<comment type="subcellular location">
    <subcellularLocation>
        <location evidence="2 11">Cytoplasm</location>
    </subcellularLocation>
</comment>
<evidence type="ECO:0000256" key="9">
    <source>
        <dbReference type="ARBA" id="ARBA00022801"/>
    </source>
</evidence>
<evidence type="ECO:0000313" key="13">
    <source>
        <dbReference type="EMBL" id="EDJ92384.1"/>
    </source>
</evidence>
<accession>A0A0H3PBM6</accession>
<feature type="domain" description="RNase H type-1" evidence="12">
    <location>
        <begin position="21"/>
        <end position="162"/>
    </location>
</feature>
<reference evidence="13 14" key="1">
    <citation type="journal article" date="2007" name="Genome Biol.">
        <title>Characterization and modeling of the Haemophilus influenzae core and supragenomes based on the complete genomic sequences of Rd and 12 clinical nontypeable strains.</title>
        <authorList>
            <person name="Hogg J.S."/>
            <person name="Hu F.Z."/>
            <person name="Janto B."/>
            <person name="Boissy R."/>
            <person name="Hayes J."/>
            <person name="Keefe R."/>
            <person name="Post J.C."/>
            <person name="Ehrlich G.D."/>
        </authorList>
    </citation>
    <scope>NUCLEOTIDE SEQUENCE [LARGE SCALE GENOMIC DNA]</scope>
    <source>
        <strain evidence="14">NTHi 3655</strain>
    </source>
</reference>
<feature type="binding site" evidence="11">
    <location>
        <position position="90"/>
    </location>
    <ligand>
        <name>Mg(2+)</name>
        <dbReference type="ChEBI" id="CHEBI:18420"/>
        <label>1</label>
    </ligand>
</feature>
<dbReference type="Pfam" id="PF00075">
    <property type="entry name" value="RNase_H"/>
    <property type="match status" value="1"/>
</dbReference>
<evidence type="ECO:0000256" key="4">
    <source>
        <dbReference type="ARBA" id="ARBA00011245"/>
    </source>
</evidence>
<dbReference type="InterPro" id="IPR050092">
    <property type="entry name" value="RNase_H"/>
</dbReference>
<dbReference type="Proteomes" id="UP000003185">
    <property type="component" value="Unassembled WGS sequence"/>
</dbReference>
<dbReference type="GO" id="GO:0004523">
    <property type="term" value="F:RNA-DNA hybrid ribonuclease activity"/>
    <property type="evidence" value="ECO:0007669"/>
    <property type="project" value="UniProtKB-UniRule"/>
</dbReference>
<dbReference type="HAMAP" id="MF_00042">
    <property type="entry name" value="RNase_H"/>
    <property type="match status" value="1"/>
</dbReference>
<dbReference type="GO" id="GO:0043137">
    <property type="term" value="P:DNA replication, removal of RNA primer"/>
    <property type="evidence" value="ECO:0007669"/>
    <property type="project" value="TreeGrafter"/>
</dbReference>
<evidence type="ECO:0000313" key="14">
    <source>
        <dbReference type="Proteomes" id="UP000003185"/>
    </source>
</evidence>
<dbReference type="InterPro" id="IPR036397">
    <property type="entry name" value="RNaseH_sf"/>
</dbReference>
<keyword evidence="5 11" id="KW-0963">Cytoplasm</keyword>